<organism evidence="3 4">
    <name type="scientific">Trypanosoma cruzi marinkellei</name>
    <dbReference type="NCBI Taxonomy" id="85056"/>
    <lineage>
        <taxon>Eukaryota</taxon>
        <taxon>Discoba</taxon>
        <taxon>Euglenozoa</taxon>
        <taxon>Kinetoplastea</taxon>
        <taxon>Metakinetoplastina</taxon>
        <taxon>Trypanosomatida</taxon>
        <taxon>Trypanosomatidae</taxon>
        <taxon>Trypanosoma</taxon>
        <taxon>Schizotrypanum</taxon>
    </lineage>
</organism>
<comment type="caution">
    <text evidence="3">The sequence shown here is derived from an EMBL/GenBank/DDBJ whole genome shotgun (WGS) entry which is preliminary data.</text>
</comment>
<keyword evidence="2" id="KW-0732">Signal</keyword>
<sequence>MCMRWSLVCRSCLLLPPPSVCWCYGRAVCVCVPVAVDWNVCRAWCLLLCRFFSSVPLCVDGELVCAEGYTQATGVMAMMMTGRVLLVCALCVLWCGAGGGDAWAHEACGSGAEPCYNSSWYNKTFSTSFRSSFLGETNSTSGGSGASSTDSTANGGDRARMDGNGSTDAVRNAQSGSTHSPSGTSQPPSQLPAGATETTSTLTAAPPPPAGGPENNTAETELGGPEGEDEGTQESQPPEGNGTEAPTTATVTAAQTNATMMFGDSDGSTAVSHTNSPLFLFLFVCAAAAAMVVAA</sequence>
<keyword evidence="4" id="KW-1185">Reference proteome</keyword>
<feature type="compositionally biased region" description="Polar residues" evidence="1">
    <location>
        <begin position="164"/>
        <end position="188"/>
    </location>
</feature>
<dbReference type="OrthoDB" id="10661862at2759"/>
<evidence type="ECO:0000256" key="2">
    <source>
        <dbReference type="SAM" id="SignalP"/>
    </source>
</evidence>
<protein>
    <submittedName>
        <fullName evidence="3">Mucin-associated surface protein (MASP), putative</fullName>
    </submittedName>
</protein>
<proteinExistence type="predicted"/>
<accession>K2N5U6</accession>
<evidence type="ECO:0000256" key="1">
    <source>
        <dbReference type="SAM" id="MobiDB-lite"/>
    </source>
</evidence>
<dbReference type="EMBL" id="AHKC01008947">
    <property type="protein sequence ID" value="EKF34820.1"/>
    <property type="molecule type" value="Genomic_DNA"/>
</dbReference>
<feature type="chain" id="PRO_5003861840" evidence="2">
    <location>
        <begin position="22"/>
        <end position="295"/>
    </location>
</feature>
<evidence type="ECO:0000313" key="3">
    <source>
        <dbReference type="EMBL" id="EKF34820.1"/>
    </source>
</evidence>
<feature type="region of interest" description="Disordered" evidence="1">
    <location>
        <begin position="136"/>
        <end position="246"/>
    </location>
</feature>
<feature type="signal peptide" evidence="2">
    <location>
        <begin position="1"/>
        <end position="21"/>
    </location>
</feature>
<evidence type="ECO:0000313" key="4">
    <source>
        <dbReference type="Proteomes" id="UP000007350"/>
    </source>
</evidence>
<reference evidence="3 4" key="1">
    <citation type="journal article" date="2012" name="BMC Genomics">
        <title>Comparative genomic analysis of human infective Trypanosoma cruzi lineages with the bat-restricted subspecies T. cruzi marinkellei.</title>
        <authorList>
            <person name="Franzen O."/>
            <person name="Talavera-Lopez C."/>
            <person name="Ochaya S."/>
            <person name="Butler C.E."/>
            <person name="Messenger L.A."/>
            <person name="Lewis M.D."/>
            <person name="Llewellyn M.S."/>
            <person name="Marinkelle C.J."/>
            <person name="Tyler K.M."/>
            <person name="Miles M.A."/>
            <person name="Andersson B."/>
        </authorList>
    </citation>
    <scope>NUCLEOTIDE SEQUENCE [LARGE SCALE GENOMIC DNA]</scope>
    <source>
        <strain evidence="3 4">B7</strain>
    </source>
</reference>
<dbReference type="Proteomes" id="UP000007350">
    <property type="component" value="Unassembled WGS sequence"/>
</dbReference>
<feature type="compositionally biased region" description="Low complexity" evidence="1">
    <location>
        <begin position="136"/>
        <end position="156"/>
    </location>
</feature>
<name>K2N5U6_TRYCR</name>
<gene>
    <name evidence="3" type="ORF">MOQ_002358</name>
</gene>
<feature type="compositionally biased region" description="Low complexity" evidence="1">
    <location>
        <begin position="192"/>
        <end position="204"/>
    </location>
</feature>
<dbReference type="AlphaFoldDB" id="K2N5U6"/>